<dbReference type="OrthoDB" id="9374162at2759"/>
<dbReference type="InterPro" id="IPR057249">
    <property type="entry name" value="Globin_CP_ADGB"/>
</dbReference>
<feature type="region of interest" description="Disordered" evidence="2">
    <location>
        <begin position="175"/>
        <end position="194"/>
    </location>
</feature>
<protein>
    <recommendedName>
        <fullName evidence="7">Androglobin</fullName>
    </recommendedName>
</protein>
<feature type="region of interest" description="Disordered" evidence="2">
    <location>
        <begin position="368"/>
        <end position="415"/>
    </location>
</feature>
<dbReference type="Proteomes" id="UP000594262">
    <property type="component" value="Unplaced"/>
</dbReference>
<dbReference type="GeneID" id="136807743"/>
<feature type="compositionally biased region" description="Polar residues" evidence="2">
    <location>
        <begin position="662"/>
        <end position="688"/>
    </location>
</feature>
<dbReference type="Pfam" id="PF22070">
    <property type="entry name" value="Androglobin_V"/>
    <property type="match status" value="1"/>
</dbReference>
<feature type="compositionally biased region" description="Basic and acidic residues" evidence="2">
    <location>
        <begin position="590"/>
        <end position="602"/>
    </location>
</feature>
<dbReference type="PROSITE" id="PS50096">
    <property type="entry name" value="IQ"/>
    <property type="match status" value="1"/>
</dbReference>
<dbReference type="GO" id="GO:0004198">
    <property type="term" value="F:calcium-dependent cysteine-type endopeptidase activity"/>
    <property type="evidence" value="ECO:0007669"/>
    <property type="project" value="InterPro"/>
</dbReference>
<sequence>MASKGPKKKESKDQVPSTTKELSQSSNTSQVNDDKTSAKKKSPIPLWPEWTDQEIANEKWDLAKKEKERGRSPNAAAHYFDDPEGLIDLPITLKTKVHAWKRPVDIIPDEIVPVVIEPSNTSCSQLDILTPNEHIICSEVICSIVSSITTLHQFFMPNRDSPAFCPSKFKTNLNIKEPPKDSKADRGAGKKDGDVAAAEELPWKPWDLIWPKESTKPGSMPLMNSSGKYVVKLYWMGCYRKITIDDTIPCDVDMKPLLPFTTNGNELWPMILAKALIKVASLDYFGGREGSEMGEVNFIHCLTGWMPELIPLDGVYSDKIWKLLLQVLPNWKLPQPPSQQTEEVNTTNVTANTSLDVKTLQSLTENQNLGTSKLELNTKESTYKNKKDEKSKDETTKKSKTNDKDPKTTKEKLQTPNVALKQSNLSQHLIFASFKGSPIISNMNSTTINKDFADLKRDSAASSKLREFGLIRSLPHPVHVSVARNCPLIPPPTPVQIPRWKLIRQKKKVETSEPSLHPKEYKEPKFVELKTPFLNFKVRPTPVSSANLIGSRSSSHTPMASLTEEIMNKDGTIDLPQEQIPTQPNVSSDSTKDMTETKDQHQNLDASSNSDVKSERKLSFESQSGTAVTVAPPKSPRHSKSRIAVSSKEAKKSILKERSKSIVDSNINSTNQDTTSNKLDQSQTSNGIPPTTTPIEVPEDSVTSGNTHGIELNEPETTPSDELKKLSESNKEIWMELDDFFECFNFLWIFHRPKQYNKNVIDLKNFEAKNERGKKSSGHNLVTAGRSALLSPTSFLYGGNASSDTPPPYILIDCLKEVELMITLQSFSRWFDPNLSINYVKDGQIDKDILSQVPKPVSGSLVIEPYSWKKVAASSPLLKIRTTGVKAVALTLPPGRHVLRLMVTAPLGFNVHLSSLHPFHYGDENIIMQELKNESQRFIEHSMEVVQQIANVMQTFISPANCNPTKLLLGTETKSNQTRLEHFEALFESFGAIMKKELGSNYNQQATKFALEALKHQAYFHLMKFHKRSTKRPTSLPALSATQQTFTRDDCSFKRTSLPSIHFKLKNNHRDKAAAMFQALFRGFVVRKLKQACTPGSAENVSCVEQLTKVLQLVTSNCEQISISTYRHMFTMKPSLFQLFPFHSDDWNKISYMDYTGTYPEQQADSWFVVCRDIFYVEESFLVLPKFYCNVPGCHLIVINNDTCCRVKTVFKRVVPQVLQKNKTGYTFVVTAYTENVVPAGKFKLRLIGERNPLPGSSKEGTINSSFFVNETRDYYIPNKYDRIFRHSVSTTEDVLSSIQFTTSKDEAHVKVQVLDQGEVVYESVGKKYVTIPALIFCKNVIQGEEKSKSRPTSRTGSGRSSGKQSSTNKRPNSSSRKSASPEKNKSKILEPKIPETIEETKIHKYVIQGFVLKDSWPLTKKQWDFIENPKNFEDEDQSVESKPDNSGKGSAGKTRGSKSNSKDKGVRSRPESQTQNLFDITQAHWTLKVVVDSNMETAITIKRDTEREDEIKAIKNAWETHQPGRAAKALQSRAKYLESHTVAREPETNETEATEGNVGDLNKDKETKETRDRESIKTEGGEDSKNETTEIEVTPSTPSLAEVESCTLYNTRPPKDTDPILKQFDLTPFLRSSGKPVLLDATKEEEIRAELEQRFHKYHEFREKVLALREEDRVSRNNAKERQIEVYEDMQMELDKARGTIYKAREAYRVQFLPKSTIENPPEVADVETDKKKRTPSPKRKPSKASRTPSKAKKK</sequence>
<name>A0A7M5V4F6_9CNID</name>
<dbReference type="GO" id="GO:0006508">
    <property type="term" value="P:proteolysis"/>
    <property type="evidence" value="ECO:0007669"/>
    <property type="project" value="InterPro"/>
</dbReference>
<evidence type="ECO:0000259" key="3">
    <source>
        <dbReference type="PROSITE" id="PS50203"/>
    </source>
</evidence>
<dbReference type="RefSeq" id="XP_066920458.1">
    <property type="nucleotide sequence ID" value="XM_067064357.1"/>
</dbReference>
<dbReference type="EnsemblMetazoa" id="CLYHEMT003396.1">
    <property type="protein sequence ID" value="CLYHEMP003396.1"/>
    <property type="gene ID" value="CLYHEMG003396"/>
</dbReference>
<evidence type="ECO:0000313" key="5">
    <source>
        <dbReference type="EnsemblMetazoa" id="CLYHEMP003396.1"/>
    </source>
</evidence>
<feature type="compositionally biased region" description="Basic and acidic residues" evidence="2">
    <location>
        <begin position="376"/>
        <end position="413"/>
    </location>
</feature>
<comment type="caution">
    <text evidence="1">Lacks conserved residue(s) required for the propagation of feature annotation.</text>
</comment>
<dbReference type="InterPro" id="IPR054095">
    <property type="entry name" value="Androglobin_V"/>
</dbReference>
<dbReference type="SUPFAM" id="SSF54001">
    <property type="entry name" value="Cysteine proteinases"/>
    <property type="match status" value="1"/>
</dbReference>
<proteinExistence type="predicted"/>
<dbReference type="InterPro" id="IPR053033">
    <property type="entry name" value="Androglobin-like"/>
</dbReference>
<dbReference type="PROSITE" id="PS50203">
    <property type="entry name" value="CALPAIN_CAT"/>
    <property type="match status" value="1"/>
</dbReference>
<dbReference type="InterPro" id="IPR054094">
    <property type="entry name" value="Androglobin_IV"/>
</dbReference>
<reference evidence="5" key="1">
    <citation type="submission" date="2021-01" db="UniProtKB">
        <authorList>
            <consortium name="EnsemblMetazoa"/>
        </authorList>
    </citation>
    <scope>IDENTIFICATION</scope>
</reference>
<evidence type="ECO:0000259" key="4">
    <source>
        <dbReference type="PROSITE" id="PS52042"/>
    </source>
</evidence>
<dbReference type="Pfam" id="PF22068">
    <property type="entry name" value="Androglobin_II"/>
    <property type="match status" value="1"/>
</dbReference>
<feature type="region of interest" description="Disordered" evidence="2">
    <location>
        <begin position="1540"/>
        <end position="1600"/>
    </location>
</feature>
<feature type="domain" description="Globin" evidence="4">
    <location>
        <begin position="912"/>
        <end position="1132"/>
    </location>
</feature>
<organism evidence="5 6">
    <name type="scientific">Clytia hemisphaerica</name>
    <dbReference type="NCBI Taxonomy" id="252671"/>
    <lineage>
        <taxon>Eukaryota</taxon>
        <taxon>Metazoa</taxon>
        <taxon>Cnidaria</taxon>
        <taxon>Hydrozoa</taxon>
        <taxon>Hydroidolina</taxon>
        <taxon>Leptothecata</taxon>
        <taxon>Obeliida</taxon>
        <taxon>Clytiidae</taxon>
        <taxon>Clytia</taxon>
    </lineage>
</organism>
<feature type="compositionally biased region" description="Polar residues" evidence="2">
    <location>
        <begin position="14"/>
        <end position="31"/>
    </location>
</feature>
<dbReference type="InterPro" id="IPR054093">
    <property type="entry name" value="Androglobin_II"/>
</dbReference>
<dbReference type="PANTHER" id="PTHR46298">
    <property type="entry name" value="ANDROGLOBIN"/>
    <property type="match status" value="1"/>
</dbReference>
<dbReference type="PANTHER" id="PTHR46298:SF1">
    <property type="entry name" value="ANDROGLOBIN"/>
    <property type="match status" value="1"/>
</dbReference>
<feature type="region of interest" description="Disordered" evidence="2">
    <location>
        <begin position="1430"/>
        <end position="1478"/>
    </location>
</feature>
<evidence type="ECO:0000313" key="6">
    <source>
        <dbReference type="Proteomes" id="UP000594262"/>
    </source>
</evidence>
<dbReference type="InterPro" id="IPR001300">
    <property type="entry name" value="Peptidase_C2_calpain_cat"/>
</dbReference>
<feature type="region of interest" description="Disordered" evidence="2">
    <location>
        <begin position="1715"/>
        <end position="1756"/>
    </location>
</feature>
<feature type="compositionally biased region" description="Low complexity" evidence="2">
    <location>
        <begin position="1351"/>
        <end position="1368"/>
    </location>
</feature>
<feature type="compositionally biased region" description="Basic and acidic residues" evidence="2">
    <location>
        <begin position="1562"/>
        <end position="1589"/>
    </location>
</feature>
<dbReference type="Pfam" id="PF00648">
    <property type="entry name" value="Peptidase_C2"/>
    <property type="match status" value="1"/>
</dbReference>
<evidence type="ECO:0000256" key="1">
    <source>
        <dbReference type="PROSITE-ProRule" id="PRU00239"/>
    </source>
</evidence>
<feature type="compositionally biased region" description="Basic residues" evidence="2">
    <location>
        <begin position="1733"/>
        <end position="1756"/>
    </location>
</feature>
<feature type="region of interest" description="Disordered" evidence="2">
    <location>
        <begin position="1346"/>
        <end position="1393"/>
    </location>
</feature>
<feature type="compositionally biased region" description="Polar residues" evidence="2">
    <location>
        <begin position="1369"/>
        <end position="1379"/>
    </location>
</feature>
<feature type="compositionally biased region" description="Basic and acidic residues" evidence="2">
    <location>
        <begin position="1461"/>
        <end position="1471"/>
    </location>
</feature>
<dbReference type="Pfam" id="PF22069">
    <property type="entry name" value="Androglobin_IV"/>
    <property type="match status" value="1"/>
</dbReference>
<accession>A0A7M5V4F6</accession>
<feature type="domain" description="Calpain catalytic" evidence="3">
    <location>
        <begin position="100"/>
        <end position="326"/>
    </location>
</feature>
<evidence type="ECO:0000256" key="2">
    <source>
        <dbReference type="SAM" id="MobiDB-lite"/>
    </source>
</evidence>
<feature type="region of interest" description="Disordered" evidence="2">
    <location>
        <begin position="1"/>
        <end position="49"/>
    </location>
</feature>
<dbReference type="PROSITE" id="PS52042">
    <property type="entry name" value="GLOBIN_CP_ADGB"/>
    <property type="match status" value="1"/>
</dbReference>
<feature type="region of interest" description="Disordered" evidence="2">
    <location>
        <begin position="574"/>
        <end position="723"/>
    </location>
</feature>
<keyword evidence="6" id="KW-1185">Reference proteome</keyword>
<dbReference type="CDD" id="cd22307">
    <property type="entry name" value="Adgb_C_mid-like"/>
    <property type="match status" value="1"/>
</dbReference>
<feature type="compositionally biased region" description="Basic and acidic residues" evidence="2">
    <location>
        <begin position="648"/>
        <end position="661"/>
    </location>
</feature>
<feature type="compositionally biased region" description="Basic and acidic residues" evidence="2">
    <location>
        <begin position="1380"/>
        <end position="1393"/>
    </location>
</feature>
<evidence type="ECO:0008006" key="7">
    <source>
        <dbReference type="Google" id="ProtNLM"/>
    </source>
</evidence>
<feature type="compositionally biased region" description="Basic and acidic residues" evidence="2">
    <location>
        <begin position="177"/>
        <end position="194"/>
    </location>
</feature>
<feature type="compositionally biased region" description="Polar residues" evidence="2">
    <location>
        <begin position="579"/>
        <end position="589"/>
    </location>
</feature>
<dbReference type="InterPro" id="IPR038765">
    <property type="entry name" value="Papain-like_cys_pep_sf"/>
</dbReference>